<protein>
    <submittedName>
        <fullName evidence="2">Uncharacterized protein</fullName>
    </submittedName>
</protein>
<reference evidence="3" key="1">
    <citation type="submission" date="2017-10" db="EMBL/GenBank/DDBJ databases">
        <title>Rapid genome shrinkage in a self-fertile nematode reveals novel sperm competition proteins.</title>
        <authorList>
            <person name="Yin D."/>
            <person name="Schwarz E.M."/>
            <person name="Thomas C.G."/>
            <person name="Felde R.L."/>
            <person name="Korf I.F."/>
            <person name="Cutter A.D."/>
            <person name="Schartner C.M."/>
            <person name="Ralston E.J."/>
            <person name="Meyer B.J."/>
            <person name="Haag E.S."/>
        </authorList>
    </citation>
    <scope>NUCLEOTIDE SEQUENCE [LARGE SCALE GENOMIC DNA]</scope>
    <source>
        <strain evidence="3">JU1422</strain>
    </source>
</reference>
<dbReference type="Proteomes" id="UP000230233">
    <property type="component" value="Chromosome III"/>
</dbReference>
<proteinExistence type="predicted"/>
<evidence type="ECO:0000313" key="3">
    <source>
        <dbReference type="Proteomes" id="UP000230233"/>
    </source>
</evidence>
<evidence type="ECO:0000256" key="1">
    <source>
        <dbReference type="SAM" id="Phobius"/>
    </source>
</evidence>
<dbReference type="AlphaFoldDB" id="A0A2G5UG93"/>
<name>A0A2G5UG93_9PELO</name>
<accession>A0A2G5UG93</accession>
<dbReference type="EMBL" id="PDUG01000003">
    <property type="protein sequence ID" value="PIC38554.1"/>
    <property type="molecule type" value="Genomic_DNA"/>
</dbReference>
<gene>
    <name evidence="2" type="primary">Cnig_chr_III.g10533</name>
    <name evidence="2" type="ORF">B9Z55_010533</name>
</gene>
<keyword evidence="1" id="KW-1133">Transmembrane helix</keyword>
<keyword evidence="1" id="KW-0812">Transmembrane</keyword>
<feature type="transmembrane region" description="Helical" evidence="1">
    <location>
        <begin position="54"/>
        <end position="76"/>
    </location>
</feature>
<evidence type="ECO:0000313" key="2">
    <source>
        <dbReference type="EMBL" id="PIC38554.1"/>
    </source>
</evidence>
<organism evidence="2 3">
    <name type="scientific">Caenorhabditis nigoni</name>
    <dbReference type="NCBI Taxonomy" id="1611254"/>
    <lineage>
        <taxon>Eukaryota</taxon>
        <taxon>Metazoa</taxon>
        <taxon>Ecdysozoa</taxon>
        <taxon>Nematoda</taxon>
        <taxon>Chromadorea</taxon>
        <taxon>Rhabditida</taxon>
        <taxon>Rhabditina</taxon>
        <taxon>Rhabditomorpha</taxon>
        <taxon>Rhabditoidea</taxon>
        <taxon>Rhabditidae</taxon>
        <taxon>Peloderinae</taxon>
        <taxon>Caenorhabditis</taxon>
    </lineage>
</organism>
<keyword evidence="3" id="KW-1185">Reference proteome</keyword>
<keyword evidence="1" id="KW-0472">Membrane</keyword>
<sequence>MFPSSLSSNFWITSPLTLFEALAFALALHPQQPQAPLDPQASERMKKAARRIRMVRFIIKIYLIQIATCPFIVSIITE</sequence>
<feature type="transmembrane region" description="Helical" evidence="1">
    <location>
        <begin position="6"/>
        <end position="28"/>
    </location>
</feature>
<comment type="caution">
    <text evidence="2">The sequence shown here is derived from an EMBL/GenBank/DDBJ whole genome shotgun (WGS) entry which is preliminary data.</text>
</comment>